<protein>
    <recommendedName>
        <fullName evidence="2">Addiction module toxin RelE</fullName>
    </recommendedName>
</protein>
<dbReference type="Pfam" id="PF09907">
    <property type="entry name" value="HigB_toxin"/>
    <property type="match status" value="1"/>
</dbReference>
<evidence type="ECO:0008006" key="2">
    <source>
        <dbReference type="Google" id="ProtNLM"/>
    </source>
</evidence>
<gene>
    <name evidence="1" type="ORF">LCGC14_0560740</name>
</gene>
<evidence type="ECO:0000313" key="1">
    <source>
        <dbReference type="EMBL" id="KKN57590.1"/>
    </source>
</evidence>
<reference evidence="1" key="1">
    <citation type="journal article" date="2015" name="Nature">
        <title>Complex archaea that bridge the gap between prokaryotes and eukaryotes.</title>
        <authorList>
            <person name="Spang A."/>
            <person name="Saw J.H."/>
            <person name="Jorgensen S.L."/>
            <person name="Zaremba-Niedzwiedzka K."/>
            <person name="Martijn J."/>
            <person name="Lind A.E."/>
            <person name="van Eijk R."/>
            <person name="Schleper C."/>
            <person name="Guy L."/>
            <person name="Ettema T.J."/>
        </authorList>
    </citation>
    <scope>NUCLEOTIDE SEQUENCE</scope>
</reference>
<accession>A0A0F9RLZ3</accession>
<name>A0A0F9RLZ3_9ZZZZ</name>
<dbReference type="GO" id="GO:0110001">
    <property type="term" value="C:toxin-antitoxin complex"/>
    <property type="evidence" value="ECO:0007669"/>
    <property type="project" value="InterPro"/>
</dbReference>
<dbReference type="AlphaFoldDB" id="A0A0F9RLZ3"/>
<sequence>MGTLYIIYVRVMTRKAINDYCNTYKETSTQLQAWYHEVKNAQWNNPQDVRARYSNASIIKGNRIVFNIKGNKYRLVTKVNYQMNVVYIRFFGTHNEYTKINVEEI</sequence>
<dbReference type="EMBL" id="LAZR01000797">
    <property type="protein sequence ID" value="KKN57590.1"/>
    <property type="molecule type" value="Genomic_DNA"/>
</dbReference>
<dbReference type="GO" id="GO:0003723">
    <property type="term" value="F:RNA binding"/>
    <property type="evidence" value="ECO:0007669"/>
    <property type="project" value="InterPro"/>
</dbReference>
<dbReference type="InterPro" id="IPR018669">
    <property type="entry name" value="Toxin_HigB"/>
</dbReference>
<comment type="caution">
    <text evidence="1">The sequence shown here is derived from an EMBL/GenBank/DDBJ whole genome shotgun (WGS) entry which is preliminary data.</text>
</comment>
<proteinExistence type="predicted"/>
<dbReference type="GO" id="GO:0004519">
    <property type="term" value="F:endonuclease activity"/>
    <property type="evidence" value="ECO:0007669"/>
    <property type="project" value="InterPro"/>
</dbReference>
<organism evidence="1">
    <name type="scientific">marine sediment metagenome</name>
    <dbReference type="NCBI Taxonomy" id="412755"/>
    <lineage>
        <taxon>unclassified sequences</taxon>
        <taxon>metagenomes</taxon>
        <taxon>ecological metagenomes</taxon>
    </lineage>
</organism>